<dbReference type="Pfam" id="PF01388">
    <property type="entry name" value="ARID"/>
    <property type="match status" value="1"/>
</dbReference>
<evidence type="ECO:0000259" key="5">
    <source>
        <dbReference type="PROSITE" id="PS51011"/>
    </source>
</evidence>
<evidence type="ECO:0000256" key="4">
    <source>
        <dbReference type="SAM" id="MobiDB-lite"/>
    </source>
</evidence>
<dbReference type="Proteomes" id="UP000694620">
    <property type="component" value="Chromosome 7"/>
</dbReference>
<dbReference type="GeneID" id="114654239"/>
<reference evidence="6" key="3">
    <citation type="submission" date="2025-09" db="UniProtKB">
        <authorList>
            <consortium name="Ensembl"/>
        </authorList>
    </citation>
    <scope>IDENTIFICATION</scope>
</reference>
<dbReference type="Gene3D" id="1.10.150.60">
    <property type="entry name" value="ARID DNA-binding domain"/>
    <property type="match status" value="1"/>
</dbReference>
<protein>
    <submittedName>
        <fullName evidence="6">Uncharacterized LOC114654239</fullName>
    </submittedName>
</protein>
<dbReference type="RefSeq" id="XP_028660492.1">
    <property type="nucleotide sequence ID" value="XM_028804659.2"/>
</dbReference>
<evidence type="ECO:0000256" key="1">
    <source>
        <dbReference type="ARBA" id="ARBA00023015"/>
    </source>
</evidence>
<keyword evidence="1" id="KW-0805">Transcription regulation</keyword>
<keyword evidence="7" id="KW-1185">Reference proteome</keyword>
<dbReference type="InterPro" id="IPR001606">
    <property type="entry name" value="ARID_dom"/>
</dbReference>
<gene>
    <name evidence="6" type="primary">arid6</name>
</gene>
<dbReference type="FunFam" id="1.10.150.60:FF:000015">
    <property type="entry name" value="AT-rich interactive domain-containing protein 5B"/>
    <property type="match status" value="1"/>
</dbReference>
<dbReference type="GeneTree" id="ENSGT00940000163584"/>
<feature type="domain" description="ARID" evidence="5">
    <location>
        <begin position="18"/>
        <end position="110"/>
    </location>
</feature>
<organism evidence="6 7">
    <name type="scientific">Erpetoichthys calabaricus</name>
    <name type="common">Rope fish</name>
    <name type="synonym">Calamoichthys calabaricus</name>
    <dbReference type="NCBI Taxonomy" id="27687"/>
    <lineage>
        <taxon>Eukaryota</taxon>
        <taxon>Metazoa</taxon>
        <taxon>Chordata</taxon>
        <taxon>Craniata</taxon>
        <taxon>Vertebrata</taxon>
        <taxon>Euteleostomi</taxon>
        <taxon>Actinopterygii</taxon>
        <taxon>Polypteriformes</taxon>
        <taxon>Polypteridae</taxon>
        <taxon>Erpetoichthys</taxon>
    </lineage>
</organism>
<dbReference type="AlphaFoldDB" id="A0A8C4RZR0"/>
<dbReference type="Ensembl" id="ENSECRT00000009434.1">
    <property type="protein sequence ID" value="ENSECRP00000009284.1"/>
    <property type="gene ID" value="ENSECRG00000006220.1"/>
</dbReference>
<dbReference type="GO" id="GO:0000976">
    <property type="term" value="F:transcription cis-regulatory region binding"/>
    <property type="evidence" value="ECO:0007669"/>
    <property type="project" value="TreeGrafter"/>
</dbReference>
<evidence type="ECO:0000313" key="7">
    <source>
        <dbReference type="Proteomes" id="UP000694620"/>
    </source>
</evidence>
<evidence type="ECO:0000256" key="3">
    <source>
        <dbReference type="ARBA" id="ARBA00023242"/>
    </source>
</evidence>
<dbReference type="OrthoDB" id="1938591at2759"/>
<feature type="region of interest" description="Disordered" evidence="4">
    <location>
        <begin position="321"/>
        <end position="345"/>
    </location>
</feature>
<dbReference type="GO" id="GO:0006357">
    <property type="term" value="P:regulation of transcription by RNA polymerase II"/>
    <property type="evidence" value="ECO:0007669"/>
    <property type="project" value="TreeGrafter"/>
</dbReference>
<proteinExistence type="predicted"/>
<reference evidence="6" key="1">
    <citation type="submission" date="2021-06" db="EMBL/GenBank/DDBJ databases">
        <authorList>
            <consortium name="Wellcome Sanger Institute Data Sharing"/>
        </authorList>
    </citation>
    <scope>NUCLEOTIDE SEQUENCE [LARGE SCALE GENOMIC DNA]</scope>
</reference>
<reference evidence="6" key="2">
    <citation type="submission" date="2025-08" db="UniProtKB">
        <authorList>
            <consortium name="Ensembl"/>
        </authorList>
    </citation>
    <scope>IDENTIFICATION</scope>
</reference>
<dbReference type="PANTHER" id="PTHR13964">
    <property type="entry name" value="RBP-RELATED"/>
    <property type="match status" value="1"/>
</dbReference>
<evidence type="ECO:0000256" key="2">
    <source>
        <dbReference type="ARBA" id="ARBA00023163"/>
    </source>
</evidence>
<dbReference type="InterPro" id="IPR036431">
    <property type="entry name" value="ARID_dom_sf"/>
</dbReference>
<dbReference type="PROSITE" id="PS51011">
    <property type="entry name" value="ARID"/>
    <property type="match status" value="1"/>
</dbReference>
<dbReference type="SUPFAM" id="SSF46774">
    <property type="entry name" value="ARID-like"/>
    <property type="match status" value="1"/>
</dbReference>
<evidence type="ECO:0000313" key="6">
    <source>
        <dbReference type="Ensembl" id="ENSECRP00000009284.1"/>
    </source>
</evidence>
<dbReference type="InterPro" id="IPR051232">
    <property type="entry name" value="ARID/SWI1_ChromRemod"/>
</dbReference>
<keyword evidence="3" id="KW-0539">Nucleus</keyword>
<feature type="region of interest" description="Disordered" evidence="4">
    <location>
        <begin position="233"/>
        <end position="252"/>
    </location>
</feature>
<dbReference type="PANTHER" id="PTHR13964:SF25">
    <property type="entry name" value="AT-RICH INTERACTIVE DOMAIN-CONTAINING PROTEIN 5A"/>
    <property type="match status" value="1"/>
</dbReference>
<name>A0A8C4RZR0_ERPCA</name>
<keyword evidence="2" id="KW-0804">Transcription</keyword>
<sequence>MANEEAEELRTDMVNKPVQLEEEFLRDLYLFMKKRDTPIERIPNLGFKQIDLFTMFKTVQSLGGYKEVTTQQLWKQVYNRLGGNPRSTSAATCTRRHYEKLILPYERHLRGQERETLPLPLPQKRWHAEDTDRKVETECKMAKYDMPLYQKLPDFTLEHSAHPIQFSQYHHSKSSPSAFRTPAPLNYPVRTVFHPMVSSGDLRRVELQNPLKEFHSSQEKVEPLNLSLKNRTSGTVCKDDQKSAVTPSPNKAPKFLNKVSPLYVSTSLKRSIVQEFGKTRLPCTSLKVFDFRSLPSASTETEQGCSPSKSMSLYKEEHRNYSHGKSHTSSSDPVNLCSHPPAKNEKTSKDIIVPVPVHISHHWIDEVKKKPISMYPNNSDIDQESLYKHSGLHSASPGENAKQWIFADGVHAKDVIRRLTKESLTEETMYPVRNTIFPSSFTPVCRKFIPVSFRNNSLEKFALETPHSKDCSQTLRKYEAQNGTCSQLPLRKTVNSLSDKRFPEQSPALDNNMTNQVYPRDYQSVKYYMTSDPAVRPHTDSRSSFYNSHDLPWGSIDQYHRSDTSFYKSDAGRRAV</sequence>
<dbReference type="SMART" id="SM00501">
    <property type="entry name" value="BRIGHT"/>
    <property type="match status" value="1"/>
</dbReference>
<dbReference type="GO" id="GO:0005634">
    <property type="term" value="C:nucleus"/>
    <property type="evidence" value="ECO:0007669"/>
    <property type="project" value="TreeGrafter"/>
</dbReference>
<dbReference type="SMART" id="SM01014">
    <property type="entry name" value="ARID"/>
    <property type="match status" value="1"/>
</dbReference>
<dbReference type="CDD" id="cd16869">
    <property type="entry name" value="ARID_ARID5"/>
    <property type="match status" value="1"/>
</dbReference>
<accession>A0A8C4RZR0</accession>